<dbReference type="GO" id="GO:0003824">
    <property type="term" value="F:catalytic activity"/>
    <property type="evidence" value="ECO:0007669"/>
    <property type="project" value="InterPro"/>
</dbReference>
<dbReference type="AlphaFoldDB" id="M6VX99"/>
<dbReference type="InterPro" id="IPR003696">
    <property type="entry name" value="Carbtransf_dom"/>
</dbReference>
<sequence length="106" mass="12100">MQKKILGISAYYHDSAAALVVDGQILAAAQEERFTRKKHDSRFPVHAIEYCLKEAGLTFSELDDVVFYDKPLVKFERLLETYLTFAPKGIFLFSPPCRFGSKKSCF</sequence>
<proteinExistence type="predicted"/>
<dbReference type="Proteomes" id="UP000012159">
    <property type="component" value="Unassembled WGS sequence"/>
</dbReference>
<dbReference type="Pfam" id="PF02543">
    <property type="entry name" value="Carbam_trans_N"/>
    <property type="match status" value="1"/>
</dbReference>
<evidence type="ECO:0000313" key="3">
    <source>
        <dbReference type="Proteomes" id="UP000012159"/>
    </source>
</evidence>
<dbReference type="PANTHER" id="PTHR34847">
    <property type="entry name" value="NODULATION PROTEIN U"/>
    <property type="match status" value="1"/>
</dbReference>
<protein>
    <recommendedName>
        <fullName evidence="1">Carbamoyltransferase domain-containing protein</fullName>
    </recommendedName>
</protein>
<evidence type="ECO:0000313" key="2">
    <source>
        <dbReference type="EMBL" id="EMO62122.1"/>
    </source>
</evidence>
<dbReference type="InterPro" id="IPR051338">
    <property type="entry name" value="NodU/CmcH_Carbamoyltrnsfr"/>
</dbReference>
<dbReference type="PANTHER" id="PTHR34847:SF1">
    <property type="entry name" value="NODULATION PROTEIN U"/>
    <property type="match status" value="1"/>
</dbReference>
<feature type="domain" description="Carbamoyltransferase" evidence="1">
    <location>
        <begin position="4"/>
        <end position="90"/>
    </location>
</feature>
<evidence type="ECO:0000259" key="1">
    <source>
        <dbReference type="Pfam" id="PF02543"/>
    </source>
</evidence>
<gene>
    <name evidence="2" type="ORF">LEP1GSC133_4916</name>
</gene>
<name>M6VX99_LEPBO</name>
<dbReference type="EMBL" id="AKWF02000085">
    <property type="protein sequence ID" value="EMO62122.1"/>
    <property type="molecule type" value="Genomic_DNA"/>
</dbReference>
<reference evidence="2 3" key="1">
    <citation type="submission" date="2013-01" db="EMBL/GenBank/DDBJ databases">
        <authorList>
            <person name="Harkins D.M."/>
            <person name="Durkin A.S."/>
            <person name="Brinkac L.M."/>
            <person name="Haft D.H."/>
            <person name="Selengut J.D."/>
            <person name="Sanka R."/>
            <person name="DePew J."/>
            <person name="Purushe J."/>
            <person name="Picardeau M."/>
            <person name="Werts C."/>
            <person name="Goarant C."/>
            <person name="Vinetz J.M."/>
            <person name="Sutton G.G."/>
            <person name="Nierman W.C."/>
            <person name="Fouts D.E."/>
        </authorList>
    </citation>
    <scope>NUCLEOTIDE SEQUENCE [LARGE SCALE GENOMIC DNA]</scope>
    <source>
        <strain evidence="2 3">200901868</strain>
    </source>
</reference>
<organism evidence="2 3">
    <name type="scientific">Leptospira borgpetersenii serovar Pomona str. 200901868</name>
    <dbReference type="NCBI Taxonomy" id="1192866"/>
    <lineage>
        <taxon>Bacteria</taxon>
        <taxon>Pseudomonadati</taxon>
        <taxon>Spirochaetota</taxon>
        <taxon>Spirochaetia</taxon>
        <taxon>Leptospirales</taxon>
        <taxon>Leptospiraceae</taxon>
        <taxon>Leptospira</taxon>
    </lineage>
</organism>
<accession>M6VX99</accession>
<comment type="caution">
    <text evidence="2">The sequence shown here is derived from an EMBL/GenBank/DDBJ whole genome shotgun (WGS) entry which is preliminary data.</text>
</comment>
<dbReference type="Gene3D" id="3.30.420.40">
    <property type="match status" value="1"/>
</dbReference>
<dbReference type="STRING" id="1192866.LEP1GSC133_4916"/>